<evidence type="ECO:0000256" key="5">
    <source>
        <dbReference type="ARBA" id="ARBA00023136"/>
    </source>
</evidence>
<feature type="transmembrane region" description="Helical" evidence="7">
    <location>
        <begin position="197"/>
        <end position="220"/>
    </location>
</feature>
<feature type="transmembrane region" description="Helical" evidence="7">
    <location>
        <begin position="140"/>
        <end position="163"/>
    </location>
</feature>
<evidence type="ECO:0000313" key="9">
    <source>
        <dbReference type="EMBL" id="CAF3264042.1"/>
    </source>
</evidence>
<dbReference type="Proteomes" id="UP000663873">
    <property type="component" value="Unassembled WGS sequence"/>
</dbReference>
<dbReference type="InterPro" id="IPR000276">
    <property type="entry name" value="GPCR_Rhodpsn"/>
</dbReference>
<feature type="transmembrane region" description="Helical" evidence="7">
    <location>
        <begin position="99"/>
        <end position="119"/>
    </location>
</feature>
<comment type="caution">
    <text evidence="9">The sequence shown here is derived from an EMBL/GenBank/DDBJ whole genome shotgun (WGS) entry which is preliminary data.</text>
</comment>
<evidence type="ECO:0000256" key="4">
    <source>
        <dbReference type="ARBA" id="ARBA00022989"/>
    </source>
</evidence>
<dbReference type="EMBL" id="CAJNXB010002621">
    <property type="protein sequence ID" value="CAF3264042.1"/>
    <property type="molecule type" value="Genomic_DNA"/>
</dbReference>
<dbReference type="PROSITE" id="PS50262">
    <property type="entry name" value="G_PROTEIN_RECEP_F1_2"/>
    <property type="match status" value="1"/>
</dbReference>
<evidence type="ECO:0000313" key="11">
    <source>
        <dbReference type="Proteomes" id="UP000663825"/>
    </source>
</evidence>
<evidence type="ECO:0000256" key="3">
    <source>
        <dbReference type="ARBA" id="ARBA00022692"/>
    </source>
</evidence>
<keyword evidence="6" id="KW-0675">Receptor</keyword>
<dbReference type="EMBL" id="CAJOBP010005214">
    <property type="protein sequence ID" value="CAF4463431.1"/>
    <property type="molecule type" value="Genomic_DNA"/>
</dbReference>
<protein>
    <recommendedName>
        <fullName evidence="8">G-protein coupled receptors family 1 profile domain-containing protein</fullName>
    </recommendedName>
</protein>
<gene>
    <name evidence="9" type="ORF">TIS948_LOCUS15951</name>
    <name evidence="10" type="ORF">UJA718_LOCUS23681</name>
</gene>
<dbReference type="AlphaFoldDB" id="A0A817S0Z4"/>
<keyword evidence="4 7" id="KW-1133">Transmembrane helix</keyword>
<dbReference type="CDD" id="cd00637">
    <property type="entry name" value="7tm_classA_rhodopsin-like"/>
    <property type="match status" value="1"/>
</dbReference>
<feature type="transmembrane region" description="Helical" evidence="7">
    <location>
        <begin position="276"/>
        <end position="296"/>
    </location>
</feature>
<dbReference type="OrthoDB" id="9985332at2759"/>
<name>A0A817S0Z4_9BILA</name>
<feature type="transmembrane region" description="Helical" evidence="7">
    <location>
        <begin position="27"/>
        <end position="49"/>
    </location>
</feature>
<keyword evidence="12" id="KW-1185">Reference proteome</keyword>
<evidence type="ECO:0000256" key="1">
    <source>
        <dbReference type="ARBA" id="ARBA00004651"/>
    </source>
</evidence>
<evidence type="ECO:0000259" key="8">
    <source>
        <dbReference type="PROSITE" id="PS50262"/>
    </source>
</evidence>
<dbReference type="Gene3D" id="1.20.1070.10">
    <property type="entry name" value="Rhodopsin 7-helix transmembrane proteins"/>
    <property type="match status" value="1"/>
</dbReference>
<reference evidence="9" key="1">
    <citation type="submission" date="2021-02" db="EMBL/GenBank/DDBJ databases">
        <authorList>
            <person name="Nowell W R."/>
        </authorList>
    </citation>
    <scope>NUCLEOTIDE SEQUENCE</scope>
</reference>
<feature type="domain" description="G-protein coupled receptors family 1 profile" evidence="8">
    <location>
        <begin position="40"/>
        <end position="292"/>
    </location>
</feature>
<dbReference type="GO" id="GO:0032870">
    <property type="term" value="P:cellular response to hormone stimulus"/>
    <property type="evidence" value="ECO:0007669"/>
    <property type="project" value="TreeGrafter"/>
</dbReference>
<dbReference type="InterPro" id="IPR017452">
    <property type="entry name" value="GPCR_Rhodpsn_7TM"/>
</dbReference>
<organism evidence="9 11">
    <name type="scientific">Rotaria socialis</name>
    <dbReference type="NCBI Taxonomy" id="392032"/>
    <lineage>
        <taxon>Eukaryota</taxon>
        <taxon>Metazoa</taxon>
        <taxon>Spiralia</taxon>
        <taxon>Gnathifera</taxon>
        <taxon>Rotifera</taxon>
        <taxon>Eurotatoria</taxon>
        <taxon>Bdelloidea</taxon>
        <taxon>Philodinida</taxon>
        <taxon>Philodinidae</taxon>
        <taxon>Rotaria</taxon>
    </lineage>
</organism>
<evidence type="ECO:0000313" key="10">
    <source>
        <dbReference type="EMBL" id="CAF4463431.1"/>
    </source>
</evidence>
<proteinExistence type="predicted"/>
<keyword evidence="3 7" id="KW-0812">Transmembrane</keyword>
<feature type="transmembrane region" description="Helical" evidence="7">
    <location>
        <begin position="61"/>
        <end position="87"/>
    </location>
</feature>
<dbReference type="PANTHER" id="PTHR24241">
    <property type="entry name" value="NEUROPEPTIDE RECEPTOR-RELATED G-PROTEIN COUPLED RECEPTOR"/>
    <property type="match status" value="1"/>
</dbReference>
<accession>A0A817S0Z4</accession>
<evidence type="ECO:0000256" key="2">
    <source>
        <dbReference type="ARBA" id="ARBA00022475"/>
    </source>
</evidence>
<keyword evidence="2" id="KW-1003">Cell membrane</keyword>
<comment type="subcellular location">
    <subcellularLocation>
        <location evidence="1">Cell membrane</location>
        <topology evidence="1">Multi-pass membrane protein</topology>
    </subcellularLocation>
</comment>
<dbReference type="GO" id="GO:0004930">
    <property type="term" value="F:G protein-coupled receptor activity"/>
    <property type="evidence" value="ECO:0007669"/>
    <property type="project" value="InterPro"/>
</dbReference>
<dbReference type="GO" id="GO:0005886">
    <property type="term" value="C:plasma membrane"/>
    <property type="evidence" value="ECO:0007669"/>
    <property type="project" value="UniProtKB-SubCell"/>
</dbReference>
<evidence type="ECO:0000313" key="12">
    <source>
        <dbReference type="Proteomes" id="UP000663873"/>
    </source>
</evidence>
<dbReference type="Proteomes" id="UP000663825">
    <property type="component" value="Unassembled WGS sequence"/>
</dbReference>
<dbReference type="GO" id="GO:0042277">
    <property type="term" value="F:peptide binding"/>
    <property type="evidence" value="ECO:0007669"/>
    <property type="project" value="TreeGrafter"/>
</dbReference>
<feature type="transmembrane region" description="Helical" evidence="7">
    <location>
        <begin position="241"/>
        <end position="264"/>
    </location>
</feature>
<evidence type="ECO:0000256" key="7">
    <source>
        <dbReference type="SAM" id="Phobius"/>
    </source>
</evidence>
<keyword evidence="5 7" id="KW-0472">Membrane</keyword>
<dbReference type="SUPFAM" id="SSF81321">
    <property type="entry name" value="Family A G protein-coupled receptor-like"/>
    <property type="match status" value="1"/>
</dbReference>
<dbReference type="PANTHER" id="PTHR24241:SF76">
    <property type="entry name" value="NEUROPEPTIDE SIFAMIDE RECEPTOR"/>
    <property type="match status" value="1"/>
</dbReference>
<evidence type="ECO:0000256" key="6">
    <source>
        <dbReference type="ARBA" id="ARBA00023170"/>
    </source>
</evidence>
<dbReference type="Pfam" id="PF00001">
    <property type="entry name" value="7tm_1"/>
    <property type="match status" value="1"/>
</dbReference>
<sequence length="326" mass="38275">MSQSSTPIANNNGIQVIDPPLLRTIKLSLFAVGVPISMSCYFFIIYQLLSHRTLREGLNNHAIIVNLCFNLIVVMVDLPFILSYLHLAYVIPATEAHCLVWQFVDYGIWFTDVFVTFWASIERHILIFHSNMTNTAKKRLFVHWMPLVFFSLYAPTIYGYLVFFYPAPHNYDFTQYLCGGPYYYHDIAPWLLWYETIVHFTMPNILIVVLGFALVIRVVVQKQKLCQSAGWRQYRRMTKQFVFISLVYICNLPYIIVTIVRWSGYPNFGLNVQGPYFFYMLYIPTLVFPFVVLATMPNLREKFGRYFHQRTILQMNTIVPTNNDVR</sequence>